<proteinExistence type="predicted"/>
<accession>A0ABC8USA1</accession>
<evidence type="ECO:0000313" key="1">
    <source>
        <dbReference type="EMBL" id="CAK9183649.1"/>
    </source>
</evidence>
<organism evidence="1 2">
    <name type="scientific">Ilex paraguariensis</name>
    <name type="common">yerba mate</name>
    <dbReference type="NCBI Taxonomy" id="185542"/>
    <lineage>
        <taxon>Eukaryota</taxon>
        <taxon>Viridiplantae</taxon>
        <taxon>Streptophyta</taxon>
        <taxon>Embryophyta</taxon>
        <taxon>Tracheophyta</taxon>
        <taxon>Spermatophyta</taxon>
        <taxon>Magnoliopsida</taxon>
        <taxon>eudicotyledons</taxon>
        <taxon>Gunneridae</taxon>
        <taxon>Pentapetalae</taxon>
        <taxon>asterids</taxon>
        <taxon>campanulids</taxon>
        <taxon>Aquifoliales</taxon>
        <taxon>Aquifoliaceae</taxon>
        <taxon>Ilex</taxon>
    </lineage>
</organism>
<dbReference type="EMBL" id="CAUOFW020008724">
    <property type="protein sequence ID" value="CAK9183649.1"/>
    <property type="molecule type" value="Genomic_DNA"/>
</dbReference>
<name>A0ABC8USA1_9AQUA</name>
<protein>
    <submittedName>
        <fullName evidence="1">Uncharacterized protein</fullName>
    </submittedName>
</protein>
<dbReference type="AlphaFoldDB" id="A0ABC8USA1"/>
<reference evidence="1 2" key="1">
    <citation type="submission" date="2024-02" db="EMBL/GenBank/DDBJ databases">
        <authorList>
            <person name="Vignale AGUSTIN F."/>
            <person name="Sosa J E."/>
            <person name="Modenutti C."/>
        </authorList>
    </citation>
    <scope>NUCLEOTIDE SEQUENCE [LARGE SCALE GENOMIC DNA]</scope>
</reference>
<sequence>MARVEGVFLNMEVGLLSGSKYENKGEVNGKKGTEIVLQKDGGMSSSVFGKWSCDVIWKSIFIPWRWIREALLNKLHVEAELFPSQVDKAALFCENKEHALNIYSVEEVSIEGVGLYQVLQMVSRVQFWKEQEIFSGLMVDSGTLAMQNLFQAKIKVGRCGKGIILSLLTVELQGKSFQITIRALSRLGNVSDHLKLRKLYGITKKLYNRPEVEDDGIDLVPFSGVTYRKVAQRYHASQRSGEVSGMEKVSPFPKLGPVPAGSNKDTGNDVGPVNRVQIFFGLFDIPMNINVKSPLWSFGGEDEEMQSMSALDPSNLEEGKTLICEMKEEFEASAKFEERRRVNDEGFGLYRGFEDGGWAAWSKGGGVFRQRSTRMVGVQQQQGFGVSYVVLFRMMVRRRGCHGGDNVVVPRVAEVIRERKG</sequence>
<comment type="caution">
    <text evidence="1">The sequence shown here is derived from an EMBL/GenBank/DDBJ whole genome shotgun (WGS) entry which is preliminary data.</text>
</comment>
<keyword evidence="2" id="KW-1185">Reference proteome</keyword>
<gene>
    <name evidence="1" type="ORF">ILEXP_LOCUS53939</name>
</gene>
<dbReference type="Proteomes" id="UP001642360">
    <property type="component" value="Unassembled WGS sequence"/>
</dbReference>
<evidence type="ECO:0000313" key="2">
    <source>
        <dbReference type="Proteomes" id="UP001642360"/>
    </source>
</evidence>